<evidence type="ECO:0000256" key="12">
    <source>
        <dbReference type="ARBA" id="ARBA00023136"/>
    </source>
</evidence>
<dbReference type="SMART" id="SM00406">
    <property type="entry name" value="IGv"/>
    <property type="match status" value="1"/>
</dbReference>
<keyword evidence="15" id="KW-0739">Sodium transport</keyword>
<protein>
    <recommendedName>
        <fullName evidence="18">Sodium channel regulatory subunit beta-3</fullName>
    </recommendedName>
</protein>
<dbReference type="SUPFAM" id="SSF48726">
    <property type="entry name" value="Immunoglobulin"/>
    <property type="match status" value="1"/>
</dbReference>
<dbReference type="Proteomes" id="UP001046870">
    <property type="component" value="Chromosome 3"/>
</dbReference>
<evidence type="ECO:0000256" key="17">
    <source>
        <dbReference type="ARBA" id="ARBA00023319"/>
    </source>
</evidence>
<dbReference type="FunFam" id="2.60.40.10:FF:000375">
    <property type="entry name" value="Sodium channel beta 1 subunit"/>
    <property type="match status" value="1"/>
</dbReference>
<dbReference type="AlphaFoldDB" id="A0A9D3T9Z2"/>
<dbReference type="Pfam" id="PF07686">
    <property type="entry name" value="V-set"/>
    <property type="match status" value="1"/>
</dbReference>
<keyword evidence="16" id="KW-0407">Ion channel</keyword>
<dbReference type="GO" id="GO:0001518">
    <property type="term" value="C:voltage-gated sodium channel complex"/>
    <property type="evidence" value="ECO:0007669"/>
    <property type="project" value="InterPro"/>
</dbReference>
<gene>
    <name evidence="23" type="ORF">MATL_G00039260</name>
</gene>
<keyword evidence="24" id="KW-1185">Reference proteome</keyword>
<dbReference type="EMBL" id="JAFDVH010000003">
    <property type="protein sequence ID" value="KAG7483519.1"/>
    <property type="molecule type" value="Genomic_DNA"/>
</dbReference>
<evidence type="ECO:0000256" key="3">
    <source>
        <dbReference type="ARBA" id="ARBA00022448"/>
    </source>
</evidence>
<name>A0A9D3T9Z2_MEGAT</name>
<keyword evidence="5" id="KW-1003">Cell membrane</keyword>
<comment type="subunit">
    <text evidence="19">A voltage-gated sodium (Nav) channel consists of an ion-conducting pore-forming alpha subunit functional on its own that is regulated by one or more beta subunits. Forms homodimers and homotrimers. SCN3B is non-covalently associated with alpha subunits and induces the formation of alpha subunit oligomers, including trimers. Interacts with SCN5A/Nav1.5; regulatory subunit of SCN5A/Nav1.5. Interacts with SCN7A/Nav2.1; probable regulatory subunit of SCN7A/Nav2.1. Interacts with SCN10A; regulatory subunit of SCN10A/Nav1.8. Interacts with NFASC; probably involved in targeting the sodium channels to the nodes of Ranvier.</text>
</comment>
<keyword evidence="11" id="KW-0406">Ion transport</keyword>
<proteinExistence type="inferred from homology"/>
<keyword evidence="3" id="KW-0813">Transport</keyword>
<keyword evidence="9 20" id="KW-1133">Transmembrane helix</keyword>
<comment type="similarity">
    <text evidence="2">Belongs to the sodium channel auxiliary subunit SCN3B (TC 8.A.17) family.</text>
</comment>
<dbReference type="InterPro" id="IPR003599">
    <property type="entry name" value="Ig_sub"/>
</dbReference>
<evidence type="ECO:0000256" key="20">
    <source>
        <dbReference type="SAM" id="Phobius"/>
    </source>
</evidence>
<dbReference type="SMART" id="SM00409">
    <property type="entry name" value="IG"/>
    <property type="match status" value="1"/>
</dbReference>
<dbReference type="InterPro" id="IPR027098">
    <property type="entry name" value="Na_channel_b1/b3"/>
</dbReference>
<evidence type="ECO:0000256" key="7">
    <source>
        <dbReference type="ARBA" id="ARBA00022729"/>
    </source>
</evidence>
<keyword evidence="6 20" id="KW-0812">Transmembrane</keyword>
<dbReference type="PANTHER" id="PTHR10546">
    <property type="entry name" value="SODIUM CHANNEL SUBUNIT BETA-1 AND 3"/>
    <property type="match status" value="1"/>
</dbReference>
<evidence type="ECO:0000256" key="15">
    <source>
        <dbReference type="ARBA" id="ARBA00023201"/>
    </source>
</evidence>
<dbReference type="GO" id="GO:0086091">
    <property type="term" value="P:regulation of heart rate by cardiac conduction"/>
    <property type="evidence" value="ECO:0007669"/>
    <property type="project" value="TreeGrafter"/>
</dbReference>
<evidence type="ECO:0000256" key="10">
    <source>
        <dbReference type="ARBA" id="ARBA00023053"/>
    </source>
</evidence>
<dbReference type="InterPro" id="IPR036179">
    <property type="entry name" value="Ig-like_dom_sf"/>
</dbReference>
<dbReference type="InterPro" id="IPR007110">
    <property type="entry name" value="Ig-like_dom"/>
</dbReference>
<keyword evidence="4" id="KW-0894">Sodium channel</keyword>
<dbReference type="GO" id="GO:0044325">
    <property type="term" value="F:transmembrane transporter binding"/>
    <property type="evidence" value="ECO:0007669"/>
    <property type="project" value="TreeGrafter"/>
</dbReference>
<keyword evidence="13" id="KW-1015">Disulfide bond</keyword>
<keyword evidence="10" id="KW-0915">Sodium</keyword>
<dbReference type="PANTHER" id="PTHR10546:SF1">
    <property type="entry name" value="SODIUM CHANNEL SUBUNIT BETA-3"/>
    <property type="match status" value="1"/>
</dbReference>
<evidence type="ECO:0000256" key="18">
    <source>
        <dbReference type="ARBA" id="ARBA00044530"/>
    </source>
</evidence>
<feature type="domain" description="Ig-like" evidence="22">
    <location>
        <begin position="3"/>
        <end position="145"/>
    </location>
</feature>
<dbReference type="PROSITE" id="PS50835">
    <property type="entry name" value="IG_LIKE"/>
    <property type="match status" value="1"/>
</dbReference>
<dbReference type="OrthoDB" id="9440529at2759"/>
<sequence length="210" mass="24144">MTPQMTLILQSLPLLIFMAQTSRQVCVELVSDTESVEGGAMKLTCIFCKKREELVAETQVDWYYLTPDMEKIHIFHFPEQPNECYQLNDRWRGRLAWNGSSDLQDVSIIISNITLNDTGTYTCTVFRRFHFSLYTTTSSLEKNITLVVMKKAGEDVTAVYSEIMMYVLLAFLSSWLLLAMVYCYRKIARAEARKKDNVCSSKNSSLARPE</sequence>
<feature type="chain" id="PRO_5038800771" description="Sodium channel regulatory subunit beta-3" evidence="21">
    <location>
        <begin position="24"/>
        <end position="210"/>
    </location>
</feature>
<keyword evidence="8" id="KW-0851">Voltage-gated channel</keyword>
<evidence type="ECO:0000259" key="22">
    <source>
        <dbReference type="PROSITE" id="PS50835"/>
    </source>
</evidence>
<evidence type="ECO:0000313" key="24">
    <source>
        <dbReference type="Proteomes" id="UP001046870"/>
    </source>
</evidence>
<keyword evidence="7 21" id="KW-0732">Signal</keyword>
<reference evidence="23" key="1">
    <citation type="submission" date="2021-01" db="EMBL/GenBank/DDBJ databases">
        <authorList>
            <person name="Zahm M."/>
            <person name="Roques C."/>
            <person name="Cabau C."/>
            <person name="Klopp C."/>
            <person name="Donnadieu C."/>
            <person name="Jouanno E."/>
            <person name="Lampietro C."/>
            <person name="Louis A."/>
            <person name="Herpin A."/>
            <person name="Echchiki A."/>
            <person name="Berthelot C."/>
            <person name="Parey E."/>
            <person name="Roest-Crollius H."/>
            <person name="Braasch I."/>
            <person name="Postlethwait J."/>
            <person name="Bobe J."/>
            <person name="Montfort J."/>
            <person name="Bouchez O."/>
            <person name="Begum T."/>
            <person name="Mejri S."/>
            <person name="Adams A."/>
            <person name="Chen W.-J."/>
            <person name="Guiguen Y."/>
        </authorList>
    </citation>
    <scope>NUCLEOTIDE SEQUENCE</scope>
    <source>
        <strain evidence="23">YG-15Mar2019-1</strain>
        <tissue evidence="23">Brain</tissue>
    </source>
</reference>
<keyword evidence="17" id="KW-0393">Immunoglobulin domain</keyword>
<feature type="transmembrane region" description="Helical" evidence="20">
    <location>
        <begin position="163"/>
        <end position="184"/>
    </location>
</feature>
<feature type="signal peptide" evidence="21">
    <location>
        <begin position="1"/>
        <end position="23"/>
    </location>
</feature>
<comment type="caution">
    <text evidence="23">The sequence shown here is derived from an EMBL/GenBank/DDBJ whole genome shotgun (WGS) entry which is preliminary data.</text>
</comment>
<evidence type="ECO:0000256" key="9">
    <source>
        <dbReference type="ARBA" id="ARBA00022989"/>
    </source>
</evidence>
<organism evidence="23 24">
    <name type="scientific">Megalops atlanticus</name>
    <name type="common">Tarpon</name>
    <name type="synonym">Clupea gigantea</name>
    <dbReference type="NCBI Taxonomy" id="7932"/>
    <lineage>
        <taxon>Eukaryota</taxon>
        <taxon>Metazoa</taxon>
        <taxon>Chordata</taxon>
        <taxon>Craniata</taxon>
        <taxon>Vertebrata</taxon>
        <taxon>Euteleostomi</taxon>
        <taxon>Actinopterygii</taxon>
        <taxon>Neopterygii</taxon>
        <taxon>Teleostei</taxon>
        <taxon>Elopiformes</taxon>
        <taxon>Megalopidae</taxon>
        <taxon>Megalops</taxon>
    </lineage>
</organism>
<keyword evidence="12 20" id="KW-0472">Membrane</keyword>
<comment type="subcellular location">
    <subcellularLocation>
        <location evidence="1">Cell membrane</location>
        <topology evidence="1">Single-pass type I membrane protein</topology>
    </subcellularLocation>
</comment>
<evidence type="ECO:0000256" key="16">
    <source>
        <dbReference type="ARBA" id="ARBA00023303"/>
    </source>
</evidence>
<dbReference type="InterPro" id="IPR013106">
    <property type="entry name" value="Ig_V-set"/>
</dbReference>
<evidence type="ECO:0000256" key="11">
    <source>
        <dbReference type="ARBA" id="ARBA00023065"/>
    </source>
</evidence>
<evidence type="ECO:0000256" key="4">
    <source>
        <dbReference type="ARBA" id="ARBA00022461"/>
    </source>
</evidence>
<keyword evidence="14" id="KW-0325">Glycoprotein</keyword>
<evidence type="ECO:0000256" key="5">
    <source>
        <dbReference type="ARBA" id="ARBA00022475"/>
    </source>
</evidence>
<evidence type="ECO:0000313" key="23">
    <source>
        <dbReference type="EMBL" id="KAG7483519.1"/>
    </source>
</evidence>
<accession>A0A9D3T9Z2</accession>
<evidence type="ECO:0000256" key="21">
    <source>
        <dbReference type="SAM" id="SignalP"/>
    </source>
</evidence>
<dbReference type="GO" id="GO:0005272">
    <property type="term" value="F:sodium channel activity"/>
    <property type="evidence" value="ECO:0007669"/>
    <property type="project" value="UniProtKB-KW"/>
</dbReference>
<evidence type="ECO:0000256" key="2">
    <source>
        <dbReference type="ARBA" id="ARBA00010404"/>
    </source>
</evidence>
<evidence type="ECO:0000256" key="6">
    <source>
        <dbReference type="ARBA" id="ARBA00022692"/>
    </source>
</evidence>
<evidence type="ECO:0000256" key="19">
    <source>
        <dbReference type="ARBA" id="ARBA00049669"/>
    </source>
</evidence>
<evidence type="ECO:0000256" key="1">
    <source>
        <dbReference type="ARBA" id="ARBA00004251"/>
    </source>
</evidence>
<dbReference type="GO" id="GO:0019871">
    <property type="term" value="F:sodium channel inhibitor activity"/>
    <property type="evidence" value="ECO:0007669"/>
    <property type="project" value="TreeGrafter"/>
</dbReference>
<evidence type="ECO:0000256" key="13">
    <source>
        <dbReference type="ARBA" id="ARBA00023157"/>
    </source>
</evidence>
<evidence type="ECO:0000256" key="8">
    <source>
        <dbReference type="ARBA" id="ARBA00022882"/>
    </source>
</evidence>
<dbReference type="GO" id="GO:0086005">
    <property type="term" value="P:ventricular cardiac muscle cell action potential"/>
    <property type="evidence" value="ECO:0007669"/>
    <property type="project" value="TreeGrafter"/>
</dbReference>
<dbReference type="Gene3D" id="2.60.40.10">
    <property type="entry name" value="Immunoglobulins"/>
    <property type="match status" value="1"/>
</dbReference>
<evidence type="ECO:0000256" key="14">
    <source>
        <dbReference type="ARBA" id="ARBA00023180"/>
    </source>
</evidence>
<dbReference type="InterPro" id="IPR013783">
    <property type="entry name" value="Ig-like_fold"/>
</dbReference>